<dbReference type="EMBL" id="FOXQ01000002">
    <property type="protein sequence ID" value="SFP83254.1"/>
    <property type="molecule type" value="Genomic_DNA"/>
</dbReference>
<dbReference type="AlphaFoldDB" id="A0A1I5TJK6"/>
<sequence length="44" mass="4864">MAVNGKEDFATLAGKTKVTAGMNFKYDYSYGEAVAYLTYLFAEL</sequence>
<dbReference type="STRING" id="1465490.SAMN05444277_102167"/>
<reference evidence="1 2" key="1">
    <citation type="submission" date="2016-10" db="EMBL/GenBank/DDBJ databases">
        <authorList>
            <person name="de Groot N.N."/>
        </authorList>
    </citation>
    <scope>NUCLEOTIDE SEQUENCE [LARGE SCALE GENOMIC DNA]</scope>
    <source>
        <strain evidence="1 2">DSM 28286</strain>
    </source>
</reference>
<accession>A0A1I5TJK6</accession>
<evidence type="ECO:0000313" key="2">
    <source>
        <dbReference type="Proteomes" id="UP000199031"/>
    </source>
</evidence>
<keyword evidence="2" id="KW-1185">Reference proteome</keyword>
<dbReference type="Proteomes" id="UP000199031">
    <property type="component" value="Unassembled WGS sequence"/>
</dbReference>
<proteinExistence type="predicted"/>
<protein>
    <submittedName>
        <fullName evidence="1">Uncharacterized protein</fullName>
    </submittedName>
</protein>
<name>A0A1I5TJK6_9BACT</name>
<evidence type="ECO:0000313" key="1">
    <source>
        <dbReference type="EMBL" id="SFP83254.1"/>
    </source>
</evidence>
<gene>
    <name evidence="1" type="ORF">SAMN05444277_102167</name>
</gene>
<organism evidence="1 2">
    <name type="scientific">Parafilimonas terrae</name>
    <dbReference type="NCBI Taxonomy" id="1465490"/>
    <lineage>
        <taxon>Bacteria</taxon>
        <taxon>Pseudomonadati</taxon>
        <taxon>Bacteroidota</taxon>
        <taxon>Chitinophagia</taxon>
        <taxon>Chitinophagales</taxon>
        <taxon>Chitinophagaceae</taxon>
        <taxon>Parafilimonas</taxon>
    </lineage>
</organism>